<comment type="caution">
    <text evidence="2">The sequence shown here is derived from an EMBL/GenBank/DDBJ whole genome shotgun (WGS) entry which is preliminary data.</text>
</comment>
<evidence type="ECO:0000313" key="3">
    <source>
        <dbReference type="Proteomes" id="UP000029228"/>
    </source>
</evidence>
<dbReference type="AlphaFoldDB" id="A0A090SHX6"/>
<proteinExistence type="predicted"/>
<sequence>MKINKISKSHKWNRYPAFYNLNVMYNEIHPTCETSTINRDLGEDYFVDSYYGRVYDRSYYNNVAIYGRSQNMDYYINSVDLDIVDELRVPFRKVPVFSVSNIEQVHSVIEKVKLENEGYEILLRGQTKPYFIDREPEEQELFYGECDIKEPSFMPSHLRHDFDEVFLESMWHSQVSMLFNDVGYQYQGKLSQQELQLYLKDTNYIRHTHLVTPFSLGIAQHYGMPSVGLDLTDNLIVANWFASNHMNIGDDGLTTTTKVDSSSHLTSMIYIFRCPKNTVFDYKVVKPKVFPNSRPDAQNAWFGHVGWGEATNQLGGYLVCAFKLTESYLNSLPEGLEEGFFPKMEDDPILQFFMRKRNNPHYEGDAKKALRNIYHL</sequence>
<dbReference type="OrthoDB" id="9816036at2"/>
<accession>A0A090SHX6</accession>
<dbReference type="SMART" id="SM00901">
    <property type="entry name" value="FRG"/>
    <property type="match status" value="1"/>
</dbReference>
<feature type="domain" description="FRG" evidence="1">
    <location>
        <begin position="117"/>
        <end position="255"/>
    </location>
</feature>
<reference evidence="2 3" key="2">
    <citation type="submission" date="2014-09" db="EMBL/GenBank/DDBJ databases">
        <authorList>
            <consortium name="NBRP consortium"/>
            <person name="Sawabe T."/>
            <person name="Meirelles P."/>
            <person name="Nakanishi M."/>
            <person name="Sayaka M."/>
            <person name="Hattori M."/>
            <person name="Ohkuma M."/>
        </authorList>
    </citation>
    <scope>NUCLEOTIDE SEQUENCE [LARGE SCALE GENOMIC DNA]</scope>
    <source>
        <strain evidence="3">JCM19235</strain>
    </source>
</reference>
<reference evidence="2 3" key="1">
    <citation type="submission" date="2014-09" db="EMBL/GenBank/DDBJ databases">
        <title>Vibrio maritimus JCM 19235. (C45) whole genome shotgun sequence.</title>
        <authorList>
            <person name="Sawabe T."/>
            <person name="Meirelles P."/>
            <person name="Nakanishi M."/>
            <person name="Sayaka M."/>
            <person name="Hattori M."/>
            <person name="Ohkuma M."/>
        </authorList>
    </citation>
    <scope>NUCLEOTIDE SEQUENCE [LARGE SCALE GENOMIC DNA]</scope>
    <source>
        <strain evidence="3">JCM19235</strain>
    </source>
</reference>
<name>A0A090SHX6_9VIBR</name>
<dbReference type="EMBL" id="BBMR01000003">
    <property type="protein sequence ID" value="GAL19032.1"/>
    <property type="molecule type" value="Genomic_DNA"/>
</dbReference>
<dbReference type="Proteomes" id="UP000029228">
    <property type="component" value="Unassembled WGS sequence"/>
</dbReference>
<gene>
    <name evidence="2" type="ORF">JCM19235_2455</name>
</gene>
<dbReference type="InterPro" id="IPR014966">
    <property type="entry name" value="FRG-dom"/>
</dbReference>
<evidence type="ECO:0000259" key="1">
    <source>
        <dbReference type="SMART" id="SM00901"/>
    </source>
</evidence>
<protein>
    <recommendedName>
        <fullName evidence="1">FRG domain-containing protein</fullName>
    </recommendedName>
</protein>
<evidence type="ECO:0000313" key="2">
    <source>
        <dbReference type="EMBL" id="GAL19032.1"/>
    </source>
</evidence>
<keyword evidence="3" id="KW-1185">Reference proteome</keyword>
<organism evidence="2 3">
    <name type="scientific">Vibrio maritimus</name>
    <dbReference type="NCBI Taxonomy" id="990268"/>
    <lineage>
        <taxon>Bacteria</taxon>
        <taxon>Pseudomonadati</taxon>
        <taxon>Pseudomonadota</taxon>
        <taxon>Gammaproteobacteria</taxon>
        <taxon>Vibrionales</taxon>
        <taxon>Vibrionaceae</taxon>
        <taxon>Vibrio</taxon>
    </lineage>
</organism>